<dbReference type="EMBL" id="CAJVQB010075916">
    <property type="protein sequence ID" value="CAG8844423.1"/>
    <property type="molecule type" value="Genomic_DNA"/>
</dbReference>
<name>A0ABN7X1H1_GIGMA</name>
<accession>A0ABN7X1H1</accession>
<sequence>ILKQQKYQNKKELEQEIQKLTRKNKYNKKMKSYNLQEIFENEIKVGQCFLDLYEENYQIVKTLEMNSKKNYIKVLVDDESKYKLIKFEKIPKDTEKIKYDFVNRYWGD</sequence>
<keyword evidence="3" id="KW-1185">Reference proteome</keyword>
<feature type="coiled-coil region" evidence="1">
    <location>
        <begin position="3"/>
        <end position="30"/>
    </location>
</feature>
<feature type="non-terminal residue" evidence="2">
    <location>
        <position position="1"/>
    </location>
</feature>
<organism evidence="2 3">
    <name type="scientific">Gigaspora margarita</name>
    <dbReference type="NCBI Taxonomy" id="4874"/>
    <lineage>
        <taxon>Eukaryota</taxon>
        <taxon>Fungi</taxon>
        <taxon>Fungi incertae sedis</taxon>
        <taxon>Mucoromycota</taxon>
        <taxon>Glomeromycotina</taxon>
        <taxon>Glomeromycetes</taxon>
        <taxon>Diversisporales</taxon>
        <taxon>Gigasporaceae</taxon>
        <taxon>Gigaspora</taxon>
    </lineage>
</organism>
<protein>
    <submittedName>
        <fullName evidence="2">13511_t:CDS:1</fullName>
    </submittedName>
</protein>
<evidence type="ECO:0000256" key="1">
    <source>
        <dbReference type="SAM" id="Coils"/>
    </source>
</evidence>
<evidence type="ECO:0000313" key="2">
    <source>
        <dbReference type="EMBL" id="CAG8844423.1"/>
    </source>
</evidence>
<comment type="caution">
    <text evidence="2">The sequence shown here is derived from an EMBL/GenBank/DDBJ whole genome shotgun (WGS) entry which is preliminary data.</text>
</comment>
<proteinExistence type="predicted"/>
<keyword evidence="1" id="KW-0175">Coiled coil</keyword>
<evidence type="ECO:0000313" key="3">
    <source>
        <dbReference type="Proteomes" id="UP000789901"/>
    </source>
</evidence>
<reference evidence="2 3" key="1">
    <citation type="submission" date="2021-06" db="EMBL/GenBank/DDBJ databases">
        <authorList>
            <person name="Kallberg Y."/>
            <person name="Tangrot J."/>
            <person name="Rosling A."/>
        </authorList>
    </citation>
    <scope>NUCLEOTIDE SEQUENCE [LARGE SCALE GENOMIC DNA]</scope>
    <source>
        <strain evidence="2 3">120-4 pot B 10/14</strain>
    </source>
</reference>
<gene>
    <name evidence="2" type="ORF">GMARGA_LOCUS37095</name>
</gene>
<feature type="non-terminal residue" evidence="2">
    <location>
        <position position="108"/>
    </location>
</feature>
<dbReference type="Proteomes" id="UP000789901">
    <property type="component" value="Unassembled WGS sequence"/>
</dbReference>